<accession>A0AAV6UZX4</accession>
<organism evidence="2 3">
    <name type="scientific">Oedothorax gibbosus</name>
    <dbReference type="NCBI Taxonomy" id="931172"/>
    <lineage>
        <taxon>Eukaryota</taxon>
        <taxon>Metazoa</taxon>
        <taxon>Ecdysozoa</taxon>
        <taxon>Arthropoda</taxon>
        <taxon>Chelicerata</taxon>
        <taxon>Arachnida</taxon>
        <taxon>Araneae</taxon>
        <taxon>Araneomorphae</taxon>
        <taxon>Entelegynae</taxon>
        <taxon>Araneoidea</taxon>
        <taxon>Linyphiidae</taxon>
        <taxon>Erigoninae</taxon>
        <taxon>Oedothorax</taxon>
    </lineage>
</organism>
<keyword evidence="3" id="KW-1185">Reference proteome</keyword>
<sequence length="93" mass="10228">MLKLLPGVGPPSPPSQLNPALSHSQKLFPAKLTCCAEWLRSKMFRFPDTSGRFSLEISKGTRGGRIGSRRVITTHKDALFLITLTSVSLEVTF</sequence>
<evidence type="ECO:0000256" key="1">
    <source>
        <dbReference type="SAM" id="MobiDB-lite"/>
    </source>
</evidence>
<dbReference type="AlphaFoldDB" id="A0AAV6UZX4"/>
<protein>
    <submittedName>
        <fullName evidence="2">Uncharacterized protein</fullName>
    </submittedName>
</protein>
<dbReference type="EMBL" id="JAFNEN010000219">
    <property type="protein sequence ID" value="KAG8189253.1"/>
    <property type="molecule type" value="Genomic_DNA"/>
</dbReference>
<gene>
    <name evidence="2" type="ORF">JTE90_013781</name>
</gene>
<proteinExistence type="predicted"/>
<name>A0AAV6UZX4_9ARAC</name>
<comment type="caution">
    <text evidence="2">The sequence shown here is derived from an EMBL/GenBank/DDBJ whole genome shotgun (WGS) entry which is preliminary data.</text>
</comment>
<reference evidence="2 3" key="1">
    <citation type="journal article" date="2022" name="Nat. Ecol. Evol.">
        <title>A masculinizing supergene underlies an exaggerated male reproductive morph in a spider.</title>
        <authorList>
            <person name="Hendrickx F."/>
            <person name="De Corte Z."/>
            <person name="Sonet G."/>
            <person name="Van Belleghem S.M."/>
            <person name="Kostlbacher S."/>
            <person name="Vangestel C."/>
        </authorList>
    </citation>
    <scope>NUCLEOTIDE SEQUENCE [LARGE SCALE GENOMIC DNA]</scope>
    <source>
        <strain evidence="2">W744_W776</strain>
    </source>
</reference>
<evidence type="ECO:0000313" key="3">
    <source>
        <dbReference type="Proteomes" id="UP000827092"/>
    </source>
</evidence>
<dbReference type="Proteomes" id="UP000827092">
    <property type="component" value="Unassembled WGS sequence"/>
</dbReference>
<evidence type="ECO:0000313" key="2">
    <source>
        <dbReference type="EMBL" id="KAG8189253.1"/>
    </source>
</evidence>
<feature type="region of interest" description="Disordered" evidence="1">
    <location>
        <begin position="1"/>
        <end position="21"/>
    </location>
</feature>